<evidence type="ECO:0000256" key="7">
    <source>
        <dbReference type="ARBA" id="ARBA00022989"/>
    </source>
</evidence>
<comment type="subcellular location">
    <subcellularLocation>
        <location evidence="1 10">Cell membrane</location>
        <topology evidence="1 10">Multi-pass membrane protein</topology>
    </subcellularLocation>
</comment>
<evidence type="ECO:0000256" key="3">
    <source>
        <dbReference type="ARBA" id="ARBA00022448"/>
    </source>
</evidence>
<protein>
    <recommendedName>
        <fullName evidence="10">Protein-export membrane protein SecG</fullName>
    </recommendedName>
</protein>
<keyword evidence="3 10" id="KW-0813">Transport</keyword>
<keyword evidence="8 10" id="KW-0811">Translocation</keyword>
<keyword evidence="9 10" id="KW-0472">Membrane</keyword>
<dbReference type="Proteomes" id="UP000002730">
    <property type="component" value="Chromosome"/>
</dbReference>
<comment type="similarity">
    <text evidence="2 10">Belongs to the SecG family.</text>
</comment>
<keyword evidence="4 10" id="KW-1003">Cell membrane</keyword>
<evidence type="ECO:0000256" key="5">
    <source>
        <dbReference type="ARBA" id="ARBA00022692"/>
    </source>
</evidence>
<comment type="function">
    <text evidence="10">Involved in protein export. Participates in an early event of protein translocation.</text>
</comment>
<sequence>MKTALYVLLVIICLAMIVAIMLQPSKNDGLNNLLTGNSDTFFSKNKARTKEVVLARLTMVLGACLAAVVLALNLVK</sequence>
<dbReference type="HOGENOM" id="CLU_094156_6_0_9"/>
<evidence type="ECO:0000256" key="2">
    <source>
        <dbReference type="ARBA" id="ARBA00008445"/>
    </source>
</evidence>
<dbReference type="GO" id="GO:0015450">
    <property type="term" value="F:protein-transporting ATPase activity"/>
    <property type="evidence" value="ECO:0007669"/>
    <property type="project" value="UniProtKB-UniRule"/>
</dbReference>
<feature type="transmembrane region" description="Helical" evidence="10">
    <location>
        <begin position="53"/>
        <end position="75"/>
    </location>
</feature>
<dbReference type="GO" id="GO:0005886">
    <property type="term" value="C:plasma membrane"/>
    <property type="evidence" value="ECO:0007669"/>
    <property type="project" value="UniProtKB-SubCell"/>
</dbReference>
<accession>D9SRY5</accession>
<dbReference type="RefSeq" id="WP_010074717.1">
    <property type="nucleotide sequence ID" value="NC_014393.1"/>
</dbReference>
<feature type="transmembrane region" description="Helical" evidence="10">
    <location>
        <begin position="6"/>
        <end position="22"/>
    </location>
</feature>
<evidence type="ECO:0000256" key="1">
    <source>
        <dbReference type="ARBA" id="ARBA00004651"/>
    </source>
</evidence>
<evidence type="ECO:0000256" key="10">
    <source>
        <dbReference type="RuleBase" id="RU365087"/>
    </source>
</evidence>
<dbReference type="STRING" id="573061.Clocel_0731"/>
<keyword evidence="12" id="KW-1185">Reference proteome</keyword>
<dbReference type="GO" id="GO:0043952">
    <property type="term" value="P:protein transport by the Sec complex"/>
    <property type="evidence" value="ECO:0007669"/>
    <property type="project" value="TreeGrafter"/>
</dbReference>
<dbReference type="GO" id="GO:0009306">
    <property type="term" value="P:protein secretion"/>
    <property type="evidence" value="ECO:0007669"/>
    <property type="project" value="UniProtKB-UniRule"/>
</dbReference>
<evidence type="ECO:0000313" key="12">
    <source>
        <dbReference type="Proteomes" id="UP000002730"/>
    </source>
</evidence>
<dbReference type="PANTHER" id="PTHR34182">
    <property type="entry name" value="PROTEIN-EXPORT MEMBRANE PROTEIN SECG"/>
    <property type="match status" value="1"/>
</dbReference>
<dbReference type="OrthoDB" id="1708246at2"/>
<dbReference type="eggNOG" id="COG1314">
    <property type="taxonomic scope" value="Bacteria"/>
</dbReference>
<name>D9SRY5_CLOC7</name>
<proteinExistence type="inferred from homology"/>
<dbReference type="PANTHER" id="PTHR34182:SF1">
    <property type="entry name" value="PROTEIN-EXPORT MEMBRANE PROTEIN SECG"/>
    <property type="match status" value="1"/>
</dbReference>
<dbReference type="InterPro" id="IPR004692">
    <property type="entry name" value="SecG"/>
</dbReference>
<evidence type="ECO:0000256" key="8">
    <source>
        <dbReference type="ARBA" id="ARBA00023010"/>
    </source>
</evidence>
<dbReference type="KEGG" id="ccb:Clocel_0731"/>
<evidence type="ECO:0000256" key="4">
    <source>
        <dbReference type="ARBA" id="ARBA00022475"/>
    </source>
</evidence>
<organism evidence="11 12">
    <name type="scientific">Clostridium cellulovorans (strain ATCC 35296 / DSM 3052 / OCM 3 / 743B)</name>
    <dbReference type="NCBI Taxonomy" id="573061"/>
    <lineage>
        <taxon>Bacteria</taxon>
        <taxon>Bacillati</taxon>
        <taxon>Bacillota</taxon>
        <taxon>Clostridia</taxon>
        <taxon>Eubacteriales</taxon>
        <taxon>Clostridiaceae</taxon>
        <taxon>Clostridium</taxon>
    </lineage>
</organism>
<keyword evidence="7 10" id="KW-1133">Transmembrane helix</keyword>
<dbReference type="EMBL" id="CP002160">
    <property type="protein sequence ID" value="ADL50502.1"/>
    <property type="molecule type" value="Genomic_DNA"/>
</dbReference>
<keyword evidence="6 10" id="KW-0653">Protein transport</keyword>
<evidence type="ECO:0000256" key="6">
    <source>
        <dbReference type="ARBA" id="ARBA00022927"/>
    </source>
</evidence>
<dbReference type="GO" id="GO:0065002">
    <property type="term" value="P:intracellular protein transmembrane transport"/>
    <property type="evidence" value="ECO:0007669"/>
    <property type="project" value="TreeGrafter"/>
</dbReference>
<evidence type="ECO:0000313" key="11">
    <source>
        <dbReference type="EMBL" id="ADL50502.1"/>
    </source>
</evidence>
<keyword evidence="5 10" id="KW-0812">Transmembrane</keyword>
<evidence type="ECO:0000256" key="9">
    <source>
        <dbReference type="ARBA" id="ARBA00023136"/>
    </source>
</evidence>
<reference evidence="11 12" key="1">
    <citation type="submission" date="2010-08" db="EMBL/GenBank/DDBJ databases">
        <title>Complete sequence of Clostridium cellulovorans 743B.</title>
        <authorList>
            <consortium name="US DOE Joint Genome Institute"/>
            <person name="Lucas S."/>
            <person name="Copeland A."/>
            <person name="Lapidus A."/>
            <person name="Cheng J.-F."/>
            <person name="Bruce D."/>
            <person name="Goodwin L."/>
            <person name="Pitluck S."/>
            <person name="Chertkov O."/>
            <person name="Detter J.C."/>
            <person name="Han C."/>
            <person name="Tapia R."/>
            <person name="Land M."/>
            <person name="Hauser L."/>
            <person name="Chang Y.-J."/>
            <person name="Jeffries C."/>
            <person name="Kyrpides N."/>
            <person name="Ivanova N."/>
            <person name="Mikhailova N."/>
            <person name="Hemme C.L."/>
            <person name="Woyke T."/>
        </authorList>
    </citation>
    <scope>NUCLEOTIDE SEQUENCE [LARGE SCALE GENOMIC DNA]</scope>
    <source>
        <strain evidence="12">ATCC 35296 / DSM 3052 / OCM 3 / 743B</strain>
    </source>
</reference>
<gene>
    <name evidence="11" type="ordered locus">Clocel_0731</name>
</gene>
<dbReference type="Pfam" id="PF03840">
    <property type="entry name" value="SecG"/>
    <property type="match status" value="1"/>
</dbReference>
<dbReference type="AlphaFoldDB" id="D9SRY5"/>
<dbReference type="NCBIfam" id="TIGR00810">
    <property type="entry name" value="secG"/>
    <property type="match status" value="1"/>
</dbReference>